<dbReference type="Proteomes" id="UP001355207">
    <property type="component" value="Chromosome 2"/>
</dbReference>
<dbReference type="PANTHER" id="PTHR28263:SF1">
    <property type="entry name" value="GOLGI TO ER TRAFFIC PROTEIN 2"/>
    <property type="match status" value="1"/>
</dbReference>
<feature type="transmembrane region" description="Helical" evidence="5">
    <location>
        <begin position="348"/>
        <end position="365"/>
    </location>
</feature>
<reference evidence="6 7" key="1">
    <citation type="submission" date="2024-01" db="EMBL/GenBank/DDBJ databases">
        <title>Comparative genomics of Cryptococcus and Kwoniella reveals pathogenesis evolution and contrasting modes of karyotype evolution via chromosome fusion or intercentromeric recombination.</title>
        <authorList>
            <person name="Coelho M.A."/>
            <person name="David-Palma M."/>
            <person name="Shea T."/>
            <person name="Bowers K."/>
            <person name="McGinley-Smith S."/>
            <person name="Mohammad A.W."/>
            <person name="Gnirke A."/>
            <person name="Yurkov A.M."/>
            <person name="Nowrousian M."/>
            <person name="Sun S."/>
            <person name="Cuomo C.A."/>
            <person name="Heitman J."/>
        </authorList>
    </citation>
    <scope>NUCLEOTIDE SEQUENCE [LARGE SCALE GENOMIC DNA]</scope>
    <source>
        <strain evidence="6 7">CBS 6074</strain>
    </source>
</reference>
<evidence type="ECO:0000256" key="4">
    <source>
        <dbReference type="SAM" id="MobiDB-lite"/>
    </source>
</evidence>
<feature type="compositionally biased region" description="Polar residues" evidence="4">
    <location>
        <begin position="86"/>
        <end position="100"/>
    </location>
</feature>
<feature type="region of interest" description="Disordered" evidence="4">
    <location>
        <begin position="167"/>
        <end position="190"/>
    </location>
</feature>
<sequence>MSDAASRAAARKAKILARGNTGLAKLAQSARGEEAQALYADDFKPSPISTPQTETPPPNPSTSSSSGPSSTSTSQPKSKPSWAPEQPSSSTANTAGQTNVNPNLTAEQQAMSAQLEAMMSMFGGGSGGPPGLGGEGGMPDMSQLLQQMMGGMNPNDSQRLLGDLDDPAGLGGPASGGIPPGLFGGGGGNGGDMPFPFPGMEGLGGLGGFGGGMIQKKSKSEKYFPLVHFVSIILLSLFTIIYWEPKLYSTTTSLSGLSNINSNNLIKRWSSQSKSIGKFGGVEIVPVFWAWTTLELILQTSRFMIFKSPPKPPSLIANFLPLLPPKISTPIITISRYISLILQSYKDGCLLIFILGLNIILSQYLDGNKVF</sequence>
<protein>
    <recommendedName>
        <fullName evidence="8">Golgi to ER traffic protein 2</fullName>
    </recommendedName>
</protein>
<evidence type="ECO:0000256" key="5">
    <source>
        <dbReference type="SAM" id="Phobius"/>
    </source>
</evidence>
<dbReference type="RefSeq" id="XP_066073920.1">
    <property type="nucleotide sequence ID" value="XM_066217823.1"/>
</dbReference>
<evidence type="ECO:0000256" key="3">
    <source>
        <dbReference type="ARBA" id="ARBA00023136"/>
    </source>
</evidence>
<dbReference type="EMBL" id="CP144099">
    <property type="protein sequence ID" value="WWC87157.1"/>
    <property type="molecule type" value="Genomic_DNA"/>
</dbReference>
<feature type="compositionally biased region" description="Gly residues" evidence="4">
    <location>
        <begin position="169"/>
        <end position="190"/>
    </location>
</feature>
<proteinExistence type="predicted"/>
<evidence type="ECO:0008006" key="8">
    <source>
        <dbReference type="Google" id="ProtNLM"/>
    </source>
</evidence>
<feature type="compositionally biased region" description="Low complexity" evidence="4">
    <location>
        <begin position="61"/>
        <end position="81"/>
    </location>
</feature>
<evidence type="ECO:0000313" key="7">
    <source>
        <dbReference type="Proteomes" id="UP001355207"/>
    </source>
</evidence>
<gene>
    <name evidence="6" type="ORF">L201_002043</name>
</gene>
<keyword evidence="1 5" id="KW-0812">Transmembrane</keyword>
<dbReference type="PANTHER" id="PTHR28263">
    <property type="entry name" value="GOLGI TO ER TRAFFIC PROTEIN 2"/>
    <property type="match status" value="1"/>
</dbReference>
<accession>A0AAX4JP47</accession>
<keyword evidence="3 5" id="KW-0472">Membrane</keyword>
<evidence type="ECO:0000313" key="6">
    <source>
        <dbReference type="EMBL" id="WWC87157.1"/>
    </source>
</evidence>
<evidence type="ECO:0000256" key="2">
    <source>
        <dbReference type="ARBA" id="ARBA00022989"/>
    </source>
</evidence>
<name>A0AAX4JP47_9TREE</name>
<keyword evidence="2 5" id="KW-1133">Transmembrane helix</keyword>
<dbReference type="GeneID" id="91092715"/>
<dbReference type="AlphaFoldDB" id="A0AAX4JP47"/>
<organism evidence="6 7">
    <name type="scientific">Kwoniella dendrophila CBS 6074</name>
    <dbReference type="NCBI Taxonomy" id="1295534"/>
    <lineage>
        <taxon>Eukaryota</taxon>
        <taxon>Fungi</taxon>
        <taxon>Dikarya</taxon>
        <taxon>Basidiomycota</taxon>
        <taxon>Agaricomycotina</taxon>
        <taxon>Tremellomycetes</taxon>
        <taxon>Tremellales</taxon>
        <taxon>Cryptococcaceae</taxon>
        <taxon>Kwoniella</taxon>
    </lineage>
</organism>
<feature type="transmembrane region" description="Helical" evidence="5">
    <location>
        <begin position="279"/>
        <end position="298"/>
    </location>
</feature>
<feature type="region of interest" description="Disordered" evidence="4">
    <location>
        <begin position="27"/>
        <end position="100"/>
    </location>
</feature>
<dbReference type="GO" id="GO:0006890">
    <property type="term" value="P:retrograde vesicle-mediated transport, Golgi to endoplasmic reticulum"/>
    <property type="evidence" value="ECO:0007669"/>
    <property type="project" value="TreeGrafter"/>
</dbReference>
<evidence type="ECO:0000256" key="1">
    <source>
        <dbReference type="ARBA" id="ARBA00022692"/>
    </source>
</evidence>
<feature type="transmembrane region" description="Helical" evidence="5">
    <location>
        <begin position="223"/>
        <end position="243"/>
    </location>
</feature>
<keyword evidence="7" id="KW-1185">Reference proteome</keyword>
<dbReference type="InterPro" id="IPR028143">
    <property type="entry name" value="Get2/sif1"/>
</dbReference>